<reference evidence="3" key="1">
    <citation type="submission" date="2009-06" db="EMBL/GenBank/DDBJ databases">
        <title>Complete sequence of Dickeya dadantii Ech703.</title>
        <authorList>
            <consortium name="US DOE Joint Genome Institute"/>
            <person name="Lucas S."/>
            <person name="Copeland A."/>
            <person name="Lapidus A."/>
            <person name="Glavina del Rio T."/>
            <person name="Dalin E."/>
            <person name="Tice H."/>
            <person name="Bruce D."/>
            <person name="Goodwin L."/>
            <person name="Pitluck S."/>
            <person name="Chertkov O."/>
            <person name="Brettin T."/>
            <person name="Detter J.C."/>
            <person name="Han C."/>
            <person name="Larimer F."/>
            <person name="Land M."/>
            <person name="Hauser L."/>
            <person name="Kyrpides N."/>
            <person name="Mikhailova N."/>
            <person name="Balakrishnan V."/>
            <person name="Glasner J."/>
            <person name="Perna N.T."/>
        </authorList>
    </citation>
    <scope>NUCLEOTIDE SEQUENCE [LARGE SCALE GENOMIC DNA]</scope>
    <source>
        <strain evidence="3">Ech703</strain>
    </source>
</reference>
<dbReference type="KEGG" id="dda:Dd703_2073"/>
<dbReference type="AlphaFoldDB" id="C6C6W7"/>
<gene>
    <name evidence="3" type="ordered locus">Dd703_2073</name>
</gene>
<dbReference type="STRING" id="579405.Dd703_2073"/>
<evidence type="ECO:0000313" key="3">
    <source>
        <dbReference type="EMBL" id="ACS85861.1"/>
    </source>
</evidence>
<dbReference type="Proteomes" id="UP000002734">
    <property type="component" value="Chromosome"/>
</dbReference>
<dbReference type="SUPFAM" id="SSF50037">
    <property type="entry name" value="C-terminal domain of transcriptional repressors"/>
    <property type="match status" value="1"/>
</dbReference>
<protein>
    <submittedName>
        <fullName evidence="3">FeoA family protein</fullName>
    </submittedName>
</protein>
<organism evidence="3 4">
    <name type="scientific">Musicola paradisiaca (strain Ech703)</name>
    <name type="common">Dickeya paradisiaca</name>
    <name type="synonym">Dickeya dadantii</name>
    <dbReference type="NCBI Taxonomy" id="579405"/>
    <lineage>
        <taxon>Bacteria</taxon>
        <taxon>Pseudomonadati</taxon>
        <taxon>Pseudomonadota</taxon>
        <taxon>Gammaproteobacteria</taxon>
        <taxon>Enterobacterales</taxon>
        <taxon>Pectobacteriaceae</taxon>
        <taxon>Musicola</taxon>
    </lineage>
</organism>
<dbReference type="Gene3D" id="2.30.30.90">
    <property type="match status" value="1"/>
</dbReference>
<proteinExistence type="predicted"/>
<dbReference type="eggNOG" id="COG1918">
    <property type="taxonomic scope" value="Bacteria"/>
</dbReference>
<name>C6C6W7_MUSP7</name>
<dbReference type="RefSeq" id="WP_015853770.1">
    <property type="nucleotide sequence ID" value="NC_012880.1"/>
</dbReference>
<evidence type="ECO:0000256" key="1">
    <source>
        <dbReference type="ARBA" id="ARBA00023004"/>
    </source>
</evidence>
<dbReference type="InterPro" id="IPR007167">
    <property type="entry name" value="Fe-transptr_FeoA-like"/>
</dbReference>
<keyword evidence="1" id="KW-0408">Iron</keyword>
<dbReference type="Pfam" id="PF04023">
    <property type="entry name" value="FeoA"/>
    <property type="match status" value="1"/>
</dbReference>
<evidence type="ECO:0000259" key="2">
    <source>
        <dbReference type="SMART" id="SM00899"/>
    </source>
</evidence>
<dbReference type="SMART" id="SM00899">
    <property type="entry name" value="FeoA"/>
    <property type="match status" value="1"/>
</dbReference>
<dbReference type="EMBL" id="CP001654">
    <property type="protein sequence ID" value="ACS85861.1"/>
    <property type="molecule type" value="Genomic_DNA"/>
</dbReference>
<dbReference type="InterPro" id="IPR008988">
    <property type="entry name" value="Transcriptional_repressor_C"/>
</dbReference>
<keyword evidence="4" id="KW-1185">Reference proteome</keyword>
<accession>C6C6W7</accession>
<dbReference type="InterPro" id="IPR038157">
    <property type="entry name" value="FeoA_core_dom"/>
</dbReference>
<feature type="domain" description="Ferrous iron transporter FeoA-like" evidence="2">
    <location>
        <begin position="6"/>
        <end position="77"/>
    </location>
</feature>
<dbReference type="HOGENOM" id="CLU_194400_0_0_6"/>
<sequence>MALSLQTLLELPLNVNAVVARIRLTGEHQQRLTELGIRIGGTVRVIQRDANQPLMLASGDCRVAINRDIGQKVWVSSQQHNA</sequence>
<dbReference type="GO" id="GO:0046914">
    <property type="term" value="F:transition metal ion binding"/>
    <property type="evidence" value="ECO:0007669"/>
    <property type="project" value="InterPro"/>
</dbReference>
<evidence type="ECO:0000313" key="4">
    <source>
        <dbReference type="Proteomes" id="UP000002734"/>
    </source>
</evidence>